<feature type="transmembrane region" description="Helical" evidence="1">
    <location>
        <begin position="88"/>
        <end position="107"/>
    </location>
</feature>
<dbReference type="Proteomes" id="UP001312865">
    <property type="component" value="Unassembled WGS sequence"/>
</dbReference>
<keyword evidence="1" id="KW-0472">Membrane</keyword>
<feature type="transmembrane region" description="Helical" evidence="1">
    <location>
        <begin position="113"/>
        <end position="132"/>
    </location>
</feature>
<name>A0ABU8HDM2_9BACI</name>
<sequence>MFRETLSIYNRNLLMILLVGLTIVFPVSFFCFQAMIYILTEMNMENSYIYAAFLIIINFTLLYPPFVRITMQDLYDEESLSITELVKIFVNEFGLIVMFTSGFYLIAVWGLGLAFIPTIICLVSLVVFPLFVDQKKVSGVFRKLGRVLLAENIFILIDLLLIVSINLLVWAGISFLLNSFDNNHYVFVFSRALINIAVFPLMYIYLTIKYKSERGDFYG</sequence>
<keyword evidence="1" id="KW-0812">Transmembrane</keyword>
<evidence type="ECO:0000256" key="1">
    <source>
        <dbReference type="SAM" id="Phobius"/>
    </source>
</evidence>
<accession>A0ABU8HDM2</accession>
<feature type="transmembrane region" description="Helical" evidence="1">
    <location>
        <begin position="12"/>
        <end position="36"/>
    </location>
</feature>
<keyword evidence="3" id="KW-1185">Reference proteome</keyword>
<evidence type="ECO:0000313" key="2">
    <source>
        <dbReference type="EMBL" id="MEI5907458.1"/>
    </source>
</evidence>
<feature type="transmembrane region" description="Helical" evidence="1">
    <location>
        <begin position="185"/>
        <end position="206"/>
    </location>
</feature>
<evidence type="ECO:0000313" key="3">
    <source>
        <dbReference type="Proteomes" id="UP001312865"/>
    </source>
</evidence>
<feature type="transmembrane region" description="Helical" evidence="1">
    <location>
        <begin position="48"/>
        <end position="67"/>
    </location>
</feature>
<comment type="caution">
    <text evidence="2">The sequence shown here is derived from an EMBL/GenBank/DDBJ whole genome shotgun (WGS) entry which is preliminary data.</text>
</comment>
<proteinExistence type="predicted"/>
<keyword evidence="1" id="KW-1133">Transmembrane helix</keyword>
<gene>
    <name evidence="2" type="ORF">WAK64_10355</name>
</gene>
<feature type="transmembrane region" description="Helical" evidence="1">
    <location>
        <begin position="153"/>
        <end position="173"/>
    </location>
</feature>
<reference evidence="2 3" key="1">
    <citation type="journal article" date="2018" name="J. Microbiol.">
        <title>Bacillus spongiae sp. nov., isolated from sponge of Jeju Island.</title>
        <authorList>
            <person name="Lee G.E."/>
            <person name="Im W.T."/>
            <person name="Park J.S."/>
        </authorList>
    </citation>
    <scope>NUCLEOTIDE SEQUENCE [LARGE SCALE GENOMIC DNA]</scope>
    <source>
        <strain evidence="2 3">135PIL107-10</strain>
    </source>
</reference>
<protein>
    <recommendedName>
        <fullName evidence="4">DUF975 family protein</fullName>
    </recommendedName>
</protein>
<dbReference type="RefSeq" id="WP_336586894.1">
    <property type="nucleotide sequence ID" value="NZ_JBBAXC010000007.1"/>
</dbReference>
<dbReference type="EMBL" id="JBBAXC010000007">
    <property type="protein sequence ID" value="MEI5907458.1"/>
    <property type="molecule type" value="Genomic_DNA"/>
</dbReference>
<organism evidence="2 3">
    <name type="scientific">Bacillus spongiae</name>
    <dbReference type="NCBI Taxonomy" id="2683610"/>
    <lineage>
        <taxon>Bacteria</taxon>
        <taxon>Bacillati</taxon>
        <taxon>Bacillota</taxon>
        <taxon>Bacilli</taxon>
        <taxon>Bacillales</taxon>
        <taxon>Bacillaceae</taxon>
        <taxon>Bacillus</taxon>
    </lineage>
</organism>
<evidence type="ECO:0008006" key="4">
    <source>
        <dbReference type="Google" id="ProtNLM"/>
    </source>
</evidence>